<dbReference type="Pfam" id="PF02353">
    <property type="entry name" value="CMAS"/>
    <property type="match status" value="1"/>
</dbReference>
<dbReference type="InterPro" id="IPR003333">
    <property type="entry name" value="CMAS"/>
</dbReference>
<keyword evidence="3" id="KW-0808">Transferase</keyword>
<dbReference type="InterPro" id="IPR050723">
    <property type="entry name" value="CFA/CMAS"/>
</dbReference>
<dbReference type="PANTHER" id="PTHR43667:SF2">
    <property type="entry name" value="FATTY ACID C-METHYL TRANSFERASE"/>
    <property type="match status" value="1"/>
</dbReference>
<evidence type="ECO:0000256" key="5">
    <source>
        <dbReference type="ARBA" id="ARBA00023098"/>
    </source>
</evidence>
<name>A0A0M4LDX4_9GAMM</name>
<protein>
    <submittedName>
        <fullName evidence="7">Cyclopropane-fatty-acyl-phospholipid synthase</fullName>
    </submittedName>
</protein>
<evidence type="ECO:0000256" key="6">
    <source>
        <dbReference type="PIRSR" id="PIRSR003085-1"/>
    </source>
</evidence>
<keyword evidence="8" id="KW-1185">Reference proteome</keyword>
<sequence length="429" mass="48446">MTIEKQNKDKLSVDSLANSIQKKQKGSRMTSFFKSVLFRKLRGISSGELTIIDGNNKHTFGNSSSKFKAELEVFSQEFYVFLGSGGTNGAAEAYTAGYWGSNNLVGLIQLIIKNKDTMMGLESGMARLANPITKFIHKQRQNTLQGSKNNILAHYDLSNDFYKLWLDPTMTYSSGVFSKKDASMQEASVEKLDRVCRKLNLSSKDHVLEIGTGWGSFAVHAVKNYGCKVTTTTISDNQFQYASELISKEGLKDKITLLSKDYRELEGTFDKVVSIEMIEAVGAEYVPGFFEKASSLLKTNGLMALQGITYNDPDFDAYKNSVDFIRKYIFPGSCLVAMPQILNAIKEKTDMVMVDSEDITQHYARTLEIWREDFQKVLPQIKELGFSEPFTRIWNFYLVYCEAGFLENLIGDFQFVFAKPDSKNIQITY</sequence>
<dbReference type="Gene3D" id="3.40.50.150">
    <property type="entry name" value="Vaccinia Virus protein VP39"/>
    <property type="match status" value="1"/>
</dbReference>
<dbReference type="PIRSF" id="PIRSF003085">
    <property type="entry name" value="CMAS"/>
    <property type="match status" value="1"/>
</dbReference>
<dbReference type="GO" id="GO:0008610">
    <property type="term" value="P:lipid biosynthetic process"/>
    <property type="evidence" value="ECO:0007669"/>
    <property type="project" value="InterPro"/>
</dbReference>
<accession>A0A0M4LDX4</accession>
<evidence type="ECO:0000313" key="8">
    <source>
        <dbReference type="Proteomes" id="UP000068905"/>
    </source>
</evidence>
<dbReference type="KEGG" id="tsn:W908_00065"/>
<proteinExistence type="inferred from homology"/>
<evidence type="ECO:0000256" key="1">
    <source>
        <dbReference type="ARBA" id="ARBA00010815"/>
    </source>
</evidence>
<dbReference type="STRING" id="1125411.W908_00065"/>
<gene>
    <name evidence="7" type="ORF">W908_00065</name>
</gene>
<dbReference type="Proteomes" id="UP000068905">
    <property type="component" value="Chromosome"/>
</dbReference>
<dbReference type="SUPFAM" id="SSF53335">
    <property type="entry name" value="S-adenosyl-L-methionine-dependent methyltransferases"/>
    <property type="match status" value="1"/>
</dbReference>
<dbReference type="OrthoDB" id="9782855at2"/>
<reference evidence="7 8" key="1">
    <citation type="journal article" date="2015" name="Genome Announc.">
        <title>Genome Sequence of 'Candidatus Thioglobus singularis' Strain PS1, a Mixotroph from the SUP05 Clade of Marine Gammaproteobacteria.</title>
        <authorList>
            <person name="Marshall K.T."/>
            <person name="Morris R.M."/>
        </authorList>
    </citation>
    <scope>NUCLEOTIDE SEQUENCE [LARGE SCALE GENOMIC DNA]</scope>
    <source>
        <strain evidence="7 8">PS1</strain>
    </source>
</reference>
<dbReference type="InterPro" id="IPR029063">
    <property type="entry name" value="SAM-dependent_MTases_sf"/>
</dbReference>
<feature type="active site" evidence="6">
    <location>
        <position position="401"/>
    </location>
</feature>
<keyword evidence="5" id="KW-0443">Lipid metabolism</keyword>
<organism evidence="7 8">
    <name type="scientific">Candidatus Pseudothioglobus singularis PS1</name>
    <dbReference type="NCBI Taxonomy" id="1125411"/>
    <lineage>
        <taxon>Bacteria</taxon>
        <taxon>Pseudomonadati</taxon>
        <taxon>Pseudomonadota</taxon>
        <taxon>Gammaproteobacteria</taxon>
        <taxon>Candidatus Pseudothioglobaceae</taxon>
        <taxon>Candidatus Pseudothioglobus</taxon>
    </lineage>
</organism>
<comment type="similarity">
    <text evidence="1">Belongs to the CFA/CMAS family.</text>
</comment>
<dbReference type="AlphaFoldDB" id="A0A0M4LDX4"/>
<evidence type="ECO:0000256" key="4">
    <source>
        <dbReference type="ARBA" id="ARBA00022691"/>
    </source>
</evidence>
<evidence type="ECO:0000256" key="3">
    <source>
        <dbReference type="ARBA" id="ARBA00022679"/>
    </source>
</evidence>
<keyword evidence="2" id="KW-0489">Methyltransferase</keyword>
<dbReference type="RefSeq" id="WP_053819448.1">
    <property type="nucleotide sequence ID" value="NZ_CP006911.1"/>
</dbReference>
<dbReference type="PANTHER" id="PTHR43667">
    <property type="entry name" value="CYCLOPROPANE-FATTY-ACYL-PHOSPHOLIPID SYNTHASE"/>
    <property type="match status" value="1"/>
</dbReference>
<dbReference type="GO" id="GO:0008168">
    <property type="term" value="F:methyltransferase activity"/>
    <property type="evidence" value="ECO:0007669"/>
    <property type="project" value="UniProtKB-KW"/>
</dbReference>
<dbReference type="CDD" id="cd02440">
    <property type="entry name" value="AdoMet_MTases"/>
    <property type="match status" value="1"/>
</dbReference>
<evidence type="ECO:0000256" key="2">
    <source>
        <dbReference type="ARBA" id="ARBA00022603"/>
    </source>
</evidence>
<dbReference type="EMBL" id="CP006911">
    <property type="protein sequence ID" value="ALE01143.1"/>
    <property type="molecule type" value="Genomic_DNA"/>
</dbReference>
<evidence type="ECO:0000313" key="7">
    <source>
        <dbReference type="EMBL" id="ALE01143.1"/>
    </source>
</evidence>
<dbReference type="GO" id="GO:0032259">
    <property type="term" value="P:methylation"/>
    <property type="evidence" value="ECO:0007669"/>
    <property type="project" value="UniProtKB-KW"/>
</dbReference>
<keyword evidence="4" id="KW-0949">S-adenosyl-L-methionine</keyword>
<dbReference type="PATRIC" id="fig|1125411.7.peg.12"/>